<feature type="domain" description="Sulfatase N-terminal" evidence="3">
    <location>
        <begin position="150"/>
        <end position="273"/>
    </location>
</feature>
<accession>A0A382D885</accession>
<evidence type="ECO:0000256" key="1">
    <source>
        <dbReference type="ARBA" id="ARBA00008779"/>
    </source>
</evidence>
<evidence type="ECO:0000259" key="3">
    <source>
        <dbReference type="Pfam" id="PF00884"/>
    </source>
</evidence>
<sequence length="274" mass="30895">MKNLRLVELAICLVTVSSAFGAKRPNVVFLVSEDNSVHYLRHYGAEFGTMPTVEKLAAEGLTFNHAFSNAPVCSVARSTLATGVLAPRAGFQYHRKSAQATLPKGLKPWSVLLREAGYYCANNSKTDYNFVVQKGEAWNESSRKASWRKRPNQKSPFFFMQSFAVCHESSLHFPAKLMQTEKTKIPTEKVTLHPYHPDTPTFRYTHARYFDRMGVVDEQMGRVVANLKTDGLLEDTFIFYFGDHGGVLPRGKGYAYESGLHVPLVIRIPDNFKH</sequence>
<evidence type="ECO:0000313" key="4">
    <source>
        <dbReference type="EMBL" id="SVB33847.1"/>
    </source>
</evidence>
<feature type="domain" description="Sulfatase N-terminal" evidence="3">
    <location>
        <begin position="25"/>
        <end position="119"/>
    </location>
</feature>
<dbReference type="EMBL" id="UINC01037806">
    <property type="protein sequence ID" value="SVB33847.1"/>
    <property type="molecule type" value="Genomic_DNA"/>
</dbReference>
<comment type="similarity">
    <text evidence="1">Belongs to the sulfatase family.</text>
</comment>
<dbReference type="InterPro" id="IPR017850">
    <property type="entry name" value="Alkaline_phosphatase_core_sf"/>
</dbReference>
<dbReference type="InterPro" id="IPR050738">
    <property type="entry name" value="Sulfatase"/>
</dbReference>
<dbReference type="Pfam" id="PF00884">
    <property type="entry name" value="Sulfatase"/>
    <property type="match status" value="2"/>
</dbReference>
<gene>
    <name evidence="4" type="ORF">METZ01_LOCUS186701</name>
</gene>
<reference evidence="4" key="1">
    <citation type="submission" date="2018-05" db="EMBL/GenBank/DDBJ databases">
        <authorList>
            <person name="Lanie J.A."/>
            <person name="Ng W.-L."/>
            <person name="Kazmierczak K.M."/>
            <person name="Andrzejewski T.M."/>
            <person name="Davidsen T.M."/>
            <person name="Wayne K.J."/>
            <person name="Tettelin H."/>
            <person name="Glass J.I."/>
            <person name="Rusch D."/>
            <person name="Podicherti R."/>
            <person name="Tsui H.-C.T."/>
            <person name="Winkler M.E."/>
        </authorList>
    </citation>
    <scope>NUCLEOTIDE SEQUENCE</scope>
</reference>
<dbReference type="InterPro" id="IPR000917">
    <property type="entry name" value="Sulfatase_N"/>
</dbReference>
<dbReference type="GO" id="GO:0004065">
    <property type="term" value="F:arylsulfatase activity"/>
    <property type="evidence" value="ECO:0007669"/>
    <property type="project" value="TreeGrafter"/>
</dbReference>
<dbReference type="Gene3D" id="3.40.720.10">
    <property type="entry name" value="Alkaline Phosphatase, subunit A"/>
    <property type="match status" value="1"/>
</dbReference>
<name>A0A382D885_9ZZZZ</name>
<dbReference type="AlphaFoldDB" id="A0A382D885"/>
<evidence type="ECO:0000256" key="2">
    <source>
        <dbReference type="ARBA" id="ARBA00022801"/>
    </source>
</evidence>
<dbReference type="PANTHER" id="PTHR42693">
    <property type="entry name" value="ARYLSULFATASE FAMILY MEMBER"/>
    <property type="match status" value="1"/>
</dbReference>
<organism evidence="4">
    <name type="scientific">marine metagenome</name>
    <dbReference type="NCBI Taxonomy" id="408172"/>
    <lineage>
        <taxon>unclassified sequences</taxon>
        <taxon>metagenomes</taxon>
        <taxon>ecological metagenomes</taxon>
    </lineage>
</organism>
<dbReference type="PANTHER" id="PTHR42693:SF53">
    <property type="entry name" value="ENDO-4-O-SULFATASE"/>
    <property type="match status" value="1"/>
</dbReference>
<dbReference type="SUPFAM" id="SSF53649">
    <property type="entry name" value="Alkaline phosphatase-like"/>
    <property type="match status" value="1"/>
</dbReference>
<proteinExistence type="inferred from homology"/>
<keyword evidence="2" id="KW-0378">Hydrolase</keyword>
<feature type="non-terminal residue" evidence="4">
    <location>
        <position position="274"/>
    </location>
</feature>
<protein>
    <recommendedName>
        <fullName evidence="3">Sulfatase N-terminal domain-containing protein</fullName>
    </recommendedName>
</protein>